<comment type="caution">
    <text evidence="3">The sequence shown here is derived from an EMBL/GenBank/DDBJ whole genome shotgun (WGS) entry which is preliminary data.</text>
</comment>
<dbReference type="AlphaFoldDB" id="A0A2S6GVL3"/>
<dbReference type="OrthoDB" id="9952108at2"/>
<sequence>MNSSNRDPDVALIDMESCEHVLAAPACLSARETQCWRQFRHHRRQREWLAGRLAAKALFWQRLERSNAADSSESHQVQQLTPSTLAALPMKELHQIEILAPERGKAPQLFWKGSPVKGGLSVAHAGGLVCVGINPTGEIGIDVETCELREAAYYRSSFAESEHRWAQQLGGSDQNRKIFGYTLLWAFKESLFKTGRLPQPSMGAADTIIVDLPDLINDQHSDWSQPNTVTLLPVQLRSNSLPQHRHVRAAYCFNGQCVITIIYLCV</sequence>
<proteinExistence type="predicted"/>
<accession>A0A2S6GVL3</accession>
<organism evidence="3 4">
    <name type="scientific">Methylobacter tundripaludum</name>
    <dbReference type="NCBI Taxonomy" id="173365"/>
    <lineage>
        <taxon>Bacteria</taxon>
        <taxon>Pseudomonadati</taxon>
        <taxon>Pseudomonadota</taxon>
        <taxon>Gammaproteobacteria</taxon>
        <taxon>Methylococcales</taxon>
        <taxon>Methylococcaceae</taxon>
        <taxon>Methylobacter</taxon>
    </lineage>
</organism>
<protein>
    <submittedName>
        <fullName evidence="3">4'-phosphopantetheinyl transferase superfamily protein</fullName>
    </submittedName>
</protein>
<dbReference type="InterPro" id="IPR008278">
    <property type="entry name" value="4-PPantetheinyl_Trfase_dom"/>
</dbReference>
<feature type="domain" description="4'-phosphopantetheinyl transferase" evidence="2">
    <location>
        <begin position="139"/>
        <end position="195"/>
    </location>
</feature>
<dbReference type="EMBL" id="PTIY01000010">
    <property type="protein sequence ID" value="PPK69275.1"/>
    <property type="molecule type" value="Genomic_DNA"/>
</dbReference>
<keyword evidence="4" id="KW-1185">Reference proteome</keyword>
<keyword evidence="1 3" id="KW-0808">Transferase</keyword>
<evidence type="ECO:0000259" key="2">
    <source>
        <dbReference type="Pfam" id="PF01648"/>
    </source>
</evidence>
<evidence type="ECO:0000313" key="3">
    <source>
        <dbReference type="EMBL" id="PPK69275.1"/>
    </source>
</evidence>
<gene>
    <name evidence="3" type="ORF">B0F88_11061</name>
</gene>
<dbReference type="Pfam" id="PF01648">
    <property type="entry name" value="ACPS"/>
    <property type="match status" value="1"/>
</dbReference>
<dbReference type="Gene3D" id="3.90.470.20">
    <property type="entry name" value="4'-phosphopantetheinyl transferase domain"/>
    <property type="match status" value="1"/>
</dbReference>
<evidence type="ECO:0000256" key="1">
    <source>
        <dbReference type="ARBA" id="ARBA00022679"/>
    </source>
</evidence>
<evidence type="ECO:0000313" key="4">
    <source>
        <dbReference type="Proteomes" id="UP000238071"/>
    </source>
</evidence>
<dbReference type="InterPro" id="IPR037143">
    <property type="entry name" value="4-PPantetheinyl_Trfase_dom_sf"/>
</dbReference>
<dbReference type="RefSeq" id="WP_104424320.1">
    <property type="nucleotide sequence ID" value="NZ_PTIY01000010.1"/>
</dbReference>
<dbReference type="Proteomes" id="UP000238071">
    <property type="component" value="Unassembled WGS sequence"/>
</dbReference>
<reference evidence="3 4" key="1">
    <citation type="submission" date="2018-02" db="EMBL/GenBank/DDBJ databases">
        <title>Subsurface microbial communities from deep shales in Ohio and West Virginia, USA.</title>
        <authorList>
            <person name="Wrighton K."/>
        </authorList>
    </citation>
    <scope>NUCLEOTIDE SEQUENCE [LARGE SCALE GENOMIC DNA]</scope>
    <source>
        <strain evidence="3 4">OWC-G53F</strain>
    </source>
</reference>
<dbReference type="GO" id="GO:0008897">
    <property type="term" value="F:holo-[acyl-carrier-protein] synthase activity"/>
    <property type="evidence" value="ECO:0007669"/>
    <property type="project" value="InterPro"/>
</dbReference>
<dbReference type="GO" id="GO:0000287">
    <property type="term" value="F:magnesium ion binding"/>
    <property type="evidence" value="ECO:0007669"/>
    <property type="project" value="InterPro"/>
</dbReference>
<dbReference type="SUPFAM" id="SSF56214">
    <property type="entry name" value="4'-phosphopantetheinyl transferase"/>
    <property type="match status" value="2"/>
</dbReference>
<name>A0A2S6GVL3_9GAMM</name>